<feature type="binding site" evidence="5">
    <location>
        <begin position="87"/>
        <end position="90"/>
    </location>
    <ligand>
        <name>FMN</name>
        <dbReference type="ChEBI" id="CHEBI:58210"/>
    </ligand>
</feature>
<evidence type="ECO:0000313" key="8">
    <source>
        <dbReference type="Proteomes" id="UP001596169"/>
    </source>
</evidence>
<evidence type="ECO:0000256" key="4">
    <source>
        <dbReference type="ARBA" id="ARBA00022679"/>
    </source>
</evidence>
<dbReference type="EMBL" id="JBHSRG010000003">
    <property type="protein sequence ID" value="MFC6120202.1"/>
    <property type="molecule type" value="Genomic_DNA"/>
</dbReference>
<dbReference type="EC" id="2.5.1.129" evidence="5"/>
<comment type="similarity">
    <text evidence="5">Belongs to the UbiX/PAD1 family. YclB subfamily.</text>
</comment>
<dbReference type="InterPro" id="IPR032901">
    <property type="entry name" value="UbiX_pad_YclB"/>
</dbReference>
<keyword evidence="4 5" id="KW-0808">Transferase</keyword>
<dbReference type="Pfam" id="PF02441">
    <property type="entry name" value="Flavoprotein"/>
    <property type="match status" value="1"/>
</dbReference>
<comment type="subunit">
    <text evidence="5">Homododecamer.</text>
</comment>
<dbReference type="PANTHER" id="PTHR43374">
    <property type="entry name" value="FLAVIN PRENYLTRANSFERASE"/>
    <property type="match status" value="1"/>
</dbReference>
<dbReference type="RefSeq" id="WP_378108834.1">
    <property type="nucleotide sequence ID" value="NZ_JBHSRG010000003.1"/>
</dbReference>
<evidence type="ECO:0000256" key="3">
    <source>
        <dbReference type="ARBA" id="ARBA00022643"/>
    </source>
</evidence>
<feature type="binding site" evidence="5">
    <location>
        <begin position="9"/>
        <end position="11"/>
    </location>
    <ligand>
        <name>FMN</name>
        <dbReference type="ChEBI" id="CHEBI:58210"/>
    </ligand>
</feature>
<keyword evidence="3 5" id="KW-0288">FMN</keyword>
<gene>
    <name evidence="7" type="ORF">ACFPZP_03890</name>
</gene>
<protein>
    <recommendedName>
        <fullName evidence="5">Probable UbiX-like flavin prenyltransferase</fullName>
        <ecNumber evidence="5">2.5.1.129</ecNumber>
    </recommendedName>
    <alternativeName>
        <fullName evidence="5">Phenolic acid decarboxylase subunit B</fullName>
        <shortName evidence="5">PAD</shortName>
    </alternativeName>
</protein>
<dbReference type="InterPro" id="IPR036551">
    <property type="entry name" value="Flavin_trans-like"/>
</dbReference>
<proteinExistence type="inferred from homology"/>
<keyword evidence="1 5" id="KW-0637">Prenyltransferase</keyword>
<dbReference type="PANTHER" id="PTHR43374:SF1">
    <property type="entry name" value="FLAVIN PRENYLTRANSFERASE PAD1, MITOCHONDRIAL"/>
    <property type="match status" value="1"/>
</dbReference>
<organism evidence="7 8">
    <name type="scientific">Citrobacter bitternis</name>
    <dbReference type="NCBI Taxonomy" id="1585982"/>
    <lineage>
        <taxon>Bacteria</taxon>
        <taxon>Pseudomonadati</taxon>
        <taxon>Pseudomonadota</taxon>
        <taxon>Gammaproteobacteria</taxon>
        <taxon>Enterobacterales</taxon>
        <taxon>Enterobacteriaceae</taxon>
        <taxon>Citrobacter</taxon>
    </lineage>
</organism>
<keyword evidence="8" id="KW-1185">Reference proteome</keyword>
<evidence type="ECO:0000256" key="2">
    <source>
        <dbReference type="ARBA" id="ARBA00022630"/>
    </source>
</evidence>
<comment type="function">
    <text evidence="5">Involved in the non-oxidative decarboxylation and detoxification of phenolic derivatives. Flavin prenyltransferase that catalyzes the synthesis of the prenylated FMN cofactor (prenyl-FMN) for phenolic acid decarboxylase.</text>
</comment>
<dbReference type="Gene3D" id="3.40.50.1950">
    <property type="entry name" value="Flavin prenyltransferase-like"/>
    <property type="match status" value="1"/>
</dbReference>
<accession>A0ABW1PUD4</accession>
<dbReference type="NCBIfam" id="NF041206">
    <property type="entry name" value="VdcB"/>
    <property type="match status" value="1"/>
</dbReference>
<feature type="binding site" evidence="5">
    <location>
        <position position="122"/>
    </location>
    <ligand>
        <name>FMN</name>
        <dbReference type="ChEBI" id="CHEBI:58210"/>
    </ligand>
</feature>
<dbReference type="HAMAP" id="MF_01986">
    <property type="entry name" value="ubiX_pad_yclB"/>
    <property type="match status" value="1"/>
</dbReference>
<evidence type="ECO:0000256" key="5">
    <source>
        <dbReference type="HAMAP-Rule" id="MF_01986"/>
    </source>
</evidence>
<dbReference type="SUPFAM" id="SSF52507">
    <property type="entry name" value="Homo-oligomeric flavin-containing Cys decarboxylases, HFCD"/>
    <property type="match status" value="1"/>
</dbReference>
<keyword evidence="5" id="KW-0058">Aromatic hydrocarbons catabolism</keyword>
<dbReference type="InterPro" id="IPR004507">
    <property type="entry name" value="UbiX-like"/>
</dbReference>
<evidence type="ECO:0000256" key="1">
    <source>
        <dbReference type="ARBA" id="ARBA00022602"/>
    </source>
</evidence>
<dbReference type="NCBIfam" id="TIGR00421">
    <property type="entry name" value="ubiX_pad"/>
    <property type="match status" value="1"/>
</dbReference>
<reference evidence="8" key="1">
    <citation type="journal article" date="2019" name="Int. J. Syst. Evol. Microbiol.">
        <title>The Global Catalogue of Microorganisms (GCM) 10K type strain sequencing project: providing services to taxonomists for standard genome sequencing and annotation.</title>
        <authorList>
            <consortium name="The Broad Institute Genomics Platform"/>
            <consortium name="The Broad Institute Genome Sequencing Center for Infectious Disease"/>
            <person name="Wu L."/>
            <person name="Ma J."/>
        </authorList>
    </citation>
    <scope>NUCLEOTIDE SEQUENCE [LARGE SCALE GENOMIC DNA]</scope>
    <source>
        <strain evidence="8">JCM30009</strain>
    </source>
</reference>
<dbReference type="NCBIfam" id="NF004685">
    <property type="entry name" value="PRK06029.1"/>
    <property type="match status" value="1"/>
</dbReference>
<dbReference type="HAMAP" id="MF_01984">
    <property type="entry name" value="ubiX_pad"/>
    <property type="match status" value="1"/>
</dbReference>
<comment type="catalytic activity">
    <reaction evidence="5">
        <text>dimethylallyl phosphate + FMNH2 = prenylated FMNH2 + phosphate</text>
        <dbReference type="Rhea" id="RHEA:37743"/>
        <dbReference type="ChEBI" id="CHEBI:43474"/>
        <dbReference type="ChEBI" id="CHEBI:57618"/>
        <dbReference type="ChEBI" id="CHEBI:87467"/>
        <dbReference type="ChEBI" id="CHEBI:88052"/>
        <dbReference type="EC" id="2.5.1.129"/>
    </reaction>
</comment>
<dbReference type="InterPro" id="IPR003382">
    <property type="entry name" value="Flavoprotein"/>
</dbReference>
<name>A0ABW1PUD4_9ENTR</name>
<keyword evidence="2 5" id="KW-0285">Flavoprotein</keyword>
<feature type="binding site" evidence="5">
    <location>
        <position position="36"/>
    </location>
    <ligand>
        <name>FMN</name>
        <dbReference type="ChEBI" id="CHEBI:58210"/>
    </ligand>
</feature>
<feature type="domain" description="Flavoprotein" evidence="6">
    <location>
        <begin position="1"/>
        <end position="173"/>
    </location>
</feature>
<comment type="caution">
    <text evidence="7">The sequence shown here is derived from an EMBL/GenBank/DDBJ whole genome shotgun (WGS) entry which is preliminary data.</text>
</comment>
<evidence type="ECO:0000313" key="7">
    <source>
        <dbReference type="EMBL" id="MFC6120202.1"/>
    </source>
</evidence>
<evidence type="ECO:0000259" key="6">
    <source>
        <dbReference type="Pfam" id="PF02441"/>
    </source>
</evidence>
<dbReference type="Proteomes" id="UP001596169">
    <property type="component" value="Unassembled WGS sequence"/>
</dbReference>
<sequence>MKLIIGMTGATGASLGVALLQALREMPEVETHLVMSKWAKTTIELETPWTAREVAALADVTHNPADQAATISSGSFRTDGMIIIPCSMKTLAGIRAGYAEGLVGRAADVVLKEGRKLVLVPREMPLSTIHLENMLALSRMGVAMVPPMPAYYNHPQTVDDITQHIVTRVLDQFDLEHSRARRWEGLQAAQHFSQEKEYGF</sequence>
<keyword evidence="5" id="KW-0216">Detoxification</keyword>